<dbReference type="AlphaFoldDB" id="A0A1F6CX65"/>
<proteinExistence type="predicted"/>
<protein>
    <submittedName>
        <fullName evidence="1">Uncharacterized protein</fullName>
    </submittedName>
</protein>
<accession>A0A1F6CX65</accession>
<evidence type="ECO:0000313" key="2">
    <source>
        <dbReference type="Proteomes" id="UP000176863"/>
    </source>
</evidence>
<comment type="caution">
    <text evidence="1">The sequence shown here is derived from an EMBL/GenBank/DDBJ whole genome shotgun (WGS) entry which is preliminary data.</text>
</comment>
<evidence type="ECO:0000313" key="1">
    <source>
        <dbReference type="EMBL" id="OGG53754.1"/>
    </source>
</evidence>
<dbReference type="EMBL" id="MFKT01000009">
    <property type="protein sequence ID" value="OGG53754.1"/>
    <property type="molecule type" value="Genomic_DNA"/>
</dbReference>
<sequence length="76" mass="8635">MTTRERLAEAVLAVTGLPKEAQEVIAQELLVRVSDLSQSQLNTVQRREIKRRLAKPRVHAPEAKVRALFRSYNPSL</sequence>
<dbReference type="Proteomes" id="UP000176863">
    <property type="component" value="Unassembled WGS sequence"/>
</dbReference>
<organism evidence="1 2">
    <name type="scientific">Candidatus Kaiserbacteria bacterium RIFCSPHIGHO2_01_FULL_53_29</name>
    <dbReference type="NCBI Taxonomy" id="1798480"/>
    <lineage>
        <taxon>Bacteria</taxon>
        <taxon>Candidatus Kaiseribacteriota</taxon>
    </lineage>
</organism>
<dbReference type="STRING" id="1798480.A2851_02620"/>
<name>A0A1F6CX65_9BACT</name>
<reference evidence="1 2" key="1">
    <citation type="journal article" date="2016" name="Nat. Commun.">
        <title>Thousands of microbial genomes shed light on interconnected biogeochemical processes in an aquifer system.</title>
        <authorList>
            <person name="Anantharaman K."/>
            <person name="Brown C.T."/>
            <person name="Hug L.A."/>
            <person name="Sharon I."/>
            <person name="Castelle C.J."/>
            <person name="Probst A.J."/>
            <person name="Thomas B.C."/>
            <person name="Singh A."/>
            <person name="Wilkins M.J."/>
            <person name="Karaoz U."/>
            <person name="Brodie E.L."/>
            <person name="Williams K.H."/>
            <person name="Hubbard S.S."/>
            <person name="Banfield J.F."/>
        </authorList>
    </citation>
    <scope>NUCLEOTIDE SEQUENCE [LARGE SCALE GENOMIC DNA]</scope>
</reference>
<gene>
    <name evidence="1" type="ORF">A2851_02620</name>
</gene>